<feature type="compositionally biased region" description="Basic and acidic residues" evidence="1">
    <location>
        <begin position="446"/>
        <end position="458"/>
    </location>
</feature>
<feature type="compositionally biased region" description="Basic and acidic residues" evidence="1">
    <location>
        <begin position="794"/>
        <end position="809"/>
    </location>
</feature>
<dbReference type="RefSeq" id="XP_067757808.1">
    <property type="nucleotide sequence ID" value="XM_067901782.1"/>
</dbReference>
<sequence length="1670" mass="177703">MSHEQFFWFSSFLSDAEIRGRGVGGGGQSDSNDSCDQAVEVFYDDQCDLPRHDLTEEATVRGDDNPAYQSPQLVSGYTQQHPPDKQASCTSLTSSLDNAHKSSTDTFPVSTFTSRPLNAAAPAAPSSKPALIGLVDADVVTMDHAVRVPSALLSAGRRTMFDVLAVIAARQRGCQEPPAKGQESTEAKKLVSEENIATKEALSPDTASSARQFTYQTLFPRAAAAARLSSSTATTSSPAVGSSRELSKSHTVAPAPPPVAAMTAMKAKTADTAAVEPPLPSGSTSALRSTLPTTHPRSSPSSSRPPEPGRPDRRLRHLLPAHLRGGPSKLQSADDDSHSHKRQTEQQGIPNRQPPRHVDHRTGVVVPEVSDISSISSWSDEDDTVKVVTQHPQPHRETRRAVTGSAAAAAAAAPTLSMEWTPSVTRPTALSERVDNDAGELASLNPRHEEHKLGRPERPQGAAEESEKKWAQMDRVLMAVTWAATSSHAGKLKLLTDSHSHGRDRHHGARGTTTIPNSKRDTQYITAASASPADSAKESSDTDDSGYSGRGVVNLLEDLEDEVPRWVRQHEATHERLAEKQKRQWQRASWISPTFSETHMSVIEKVAAADKARAQQAAATADASQAFMGKPLFFCPSSTTTRTRSAGSHTAGGPAYTEAVRSAESYMDPRRQNARGALTATATTTATGGRRSLVEVWKERKRLLQQRSSNATAVSVVEYLWQRFQAWKPYGLQLLRHLRSGTCIGEASPSPARPSLSHAQHESGPTHLPENPVRNDAGGDASETIGDEISATSSDEHDDQRSNVKENVGRHTHKPSMQVPPVGLPSQRSSRGIAGHVTEATHQTDAPNKHQRKTCGATRAELASIGDEGIELQVRVQYIESSFNVVAVQGDLTYASESACALMGLDYPFLSTPCSSARVTGREEDSRATPATRQRGWTILVPEPALMEVPMVLGEHLYLAPPYTVFRELRAVLSSYNFTTDALLRQCAAEEEALQGERRQRRGTLDAFSVADVGAPKANASSRVAAVAGRAAVYTVLDRHGLESGYGESGGHQGRLSPTRRRSPCEDADSREETLPCWTAPDKNDGTPFREVSATRAQTLAPLADTPATNRTPTALGRGDGDPAGASPDPHLPVSRCPQQPQPQASGAAIGIDAADAKTRSRRGVPPGHSSLSPSYVRASTAGVDSLSVEGFYDPLAMPALPLTGTNERWSGSRGGGTNGLAPNIPDETMVLSKEPGRGIAGGGSRELPIPPPMVPHPIEGHLPHGAAEVSAGVPGSVVAYDAGARGSDTLAPGISSVTTAGIGAPLLVSDPVGGGFPRGPTADWDVPVEVLFALSGGDGELGGRTQQDAVRHACQYRDAEDDSISEGYGSDEAPRRQQDPARLRHMGTIPAKCAREPGHAHKRYRQETPRNGDAFTTTAFGRASSGLETSTASQVASSGMPLSVVTSSLSTTPLNSSFSSLSEPEGVDDDDAGSGRPAYAACVPRRPRHSSRRGGLGRAFSRREQQYQQERWMRELWGRGTECDEPSALPTARPTLSAWTHTPSGPSRCSQDLQRKVQPQALSMVHASKSCSTAADVSISALRAVSASSIMTPMARRAGGHSAAIPAHLSSPLVGDARTLTELHVDHLTNSSAHGVVGAPVLHHTDDAEASTATTGFFSINEVYLSDTD</sequence>
<feature type="compositionally biased region" description="Low complexity" evidence="1">
    <location>
        <begin position="260"/>
        <end position="274"/>
    </location>
</feature>
<feature type="compositionally biased region" description="Basic and acidic residues" evidence="1">
    <location>
        <begin position="335"/>
        <end position="344"/>
    </location>
</feature>
<feature type="region of interest" description="Disordered" evidence="1">
    <location>
        <begin position="1042"/>
        <end position="1176"/>
    </location>
</feature>
<dbReference type="KEGG" id="phet:94291859"/>
<proteinExistence type="predicted"/>
<feature type="compositionally biased region" description="Low complexity" evidence="1">
    <location>
        <begin position="229"/>
        <end position="243"/>
    </location>
</feature>
<name>A0A836LE34_9TRYP</name>
<organism evidence="2 3">
    <name type="scientific">Porcisia hertigi</name>
    <dbReference type="NCBI Taxonomy" id="2761500"/>
    <lineage>
        <taxon>Eukaryota</taxon>
        <taxon>Discoba</taxon>
        <taxon>Euglenozoa</taxon>
        <taxon>Kinetoplastea</taxon>
        <taxon>Metakinetoplastina</taxon>
        <taxon>Trypanosomatida</taxon>
        <taxon>Trypanosomatidae</taxon>
        <taxon>Leishmaniinae</taxon>
        <taxon>Porcisia</taxon>
    </lineage>
</organism>
<feature type="region of interest" description="Disordered" evidence="1">
    <location>
        <begin position="383"/>
        <end position="404"/>
    </location>
</feature>
<feature type="region of interest" description="Disordered" evidence="1">
    <location>
        <begin position="746"/>
        <end position="831"/>
    </location>
</feature>
<feature type="region of interest" description="Disordered" evidence="1">
    <location>
        <begin position="1207"/>
        <end position="1226"/>
    </location>
</feature>
<comment type="caution">
    <text evidence="2">The sequence shown here is derived from an EMBL/GenBank/DDBJ whole genome shotgun (WGS) entry which is preliminary data.</text>
</comment>
<feature type="compositionally biased region" description="Polar residues" evidence="1">
    <location>
        <begin position="1538"/>
        <end position="1552"/>
    </location>
</feature>
<feature type="region of interest" description="Disordered" evidence="1">
    <location>
        <begin position="441"/>
        <end position="469"/>
    </location>
</feature>
<evidence type="ECO:0000313" key="2">
    <source>
        <dbReference type="EMBL" id="KAG5507082.1"/>
    </source>
</evidence>
<feature type="compositionally biased region" description="Polar residues" evidence="1">
    <location>
        <begin position="67"/>
        <end position="91"/>
    </location>
</feature>
<keyword evidence="3" id="KW-1185">Reference proteome</keyword>
<feature type="region of interest" description="Disordered" evidence="1">
    <location>
        <begin position="1399"/>
        <end position="1419"/>
    </location>
</feature>
<dbReference type="Proteomes" id="UP000674318">
    <property type="component" value="Unassembled WGS sequence"/>
</dbReference>
<feature type="compositionally biased region" description="Low complexity" evidence="1">
    <location>
        <begin position="1446"/>
        <end position="1463"/>
    </location>
</feature>
<feature type="compositionally biased region" description="Low complexity" evidence="1">
    <location>
        <begin position="1138"/>
        <end position="1154"/>
    </location>
</feature>
<feature type="compositionally biased region" description="Low complexity" evidence="1">
    <location>
        <begin position="288"/>
        <end position="302"/>
    </location>
</feature>
<feature type="region of interest" description="Disordered" evidence="1">
    <location>
        <begin position="60"/>
        <end position="91"/>
    </location>
</feature>
<accession>A0A836LE34</accession>
<feature type="compositionally biased region" description="Polar residues" evidence="1">
    <location>
        <begin position="511"/>
        <end position="529"/>
    </location>
</feature>
<feature type="region of interest" description="Disordered" evidence="1">
    <location>
        <begin position="498"/>
        <end position="549"/>
    </location>
</feature>
<dbReference type="EMBL" id="JAFJZO010000019">
    <property type="protein sequence ID" value="KAG5507082.1"/>
    <property type="molecule type" value="Genomic_DNA"/>
</dbReference>
<feature type="compositionally biased region" description="Basic and acidic residues" evidence="1">
    <location>
        <begin position="1399"/>
        <end position="1411"/>
    </location>
</feature>
<evidence type="ECO:0000256" key="1">
    <source>
        <dbReference type="SAM" id="MobiDB-lite"/>
    </source>
</evidence>
<reference evidence="2 3" key="1">
    <citation type="submission" date="2021-02" db="EMBL/GenBank/DDBJ databases">
        <title>Porcisia hertigi Genome sequencing and assembly.</title>
        <authorList>
            <person name="Almutairi H."/>
            <person name="Gatherer D."/>
        </authorList>
    </citation>
    <scope>NUCLEOTIDE SEQUENCE [LARGE SCALE GENOMIC DNA]</scope>
    <source>
        <strain evidence="2 3">C119</strain>
    </source>
</reference>
<protein>
    <submittedName>
        <fullName evidence="2">Uncharacterized protein</fullName>
    </submittedName>
</protein>
<dbReference type="GeneID" id="94291859"/>
<gene>
    <name evidence="2" type="ORF">JKF63_05828</name>
</gene>
<dbReference type="OrthoDB" id="267925at2759"/>
<evidence type="ECO:0000313" key="3">
    <source>
        <dbReference type="Proteomes" id="UP000674318"/>
    </source>
</evidence>
<feature type="region of interest" description="Disordered" evidence="1">
    <location>
        <begin position="1524"/>
        <end position="1552"/>
    </location>
</feature>
<feature type="region of interest" description="Disordered" evidence="1">
    <location>
        <begin position="229"/>
        <end position="359"/>
    </location>
</feature>
<feature type="region of interest" description="Disordered" evidence="1">
    <location>
        <begin position="1357"/>
        <end position="1385"/>
    </location>
</feature>
<feature type="region of interest" description="Disordered" evidence="1">
    <location>
        <begin position="1446"/>
        <end position="1505"/>
    </location>
</feature>
<feature type="compositionally biased region" description="Basic and acidic residues" evidence="1">
    <location>
        <begin position="1373"/>
        <end position="1383"/>
    </location>
</feature>